<evidence type="ECO:0000313" key="2">
    <source>
        <dbReference type="Proteomes" id="UP000634136"/>
    </source>
</evidence>
<dbReference type="Proteomes" id="UP000634136">
    <property type="component" value="Unassembled WGS sequence"/>
</dbReference>
<organism evidence="1 2">
    <name type="scientific">Senna tora</name>
    <dbReference type="NCBI Taxonomy" id="362788"/>
    <lineage>
        <taxon>Eukaryota</taxon>
        <taxon>Viridiplantae</taxon>
        <taxon>Streptophyta</taxon>
        <taxon>Embryophyta</taxon>
        <taxon>Tracheophyta</taxon>
        <taxon>Spermatophyta</taxon>
        <taxon>Magnoliopsida</taxon>
        <taxon>eudicotyledons</taxon>
        <taxon>Gunneridae</taxon>
        <taxon>Pentapetalae</taxon>
        <taxon>rosids</taxon>
        <taxon>fabids</taxon>
        <taxon>Fabales</taxon>
        <taxon>Fabaceae</taxon>
        <taxon>Caesalpinioideae</taxon>
        <taxon>Cassia clade</taxon>
        <taxon>Senna</taxon>
    </lineage>
</organism>
<sequence>MGLMIAWKVREVMRKQILNQKSRLTLKRIHREQVKCVVAQVSQTHRFALFSGIRVVLMPKWIS</sequence>
<proteinExistence type="predicted"/>
<name>A0A834WTK8_9FABA</name>
<comment type="caution">
    <text evidence="1">The sequence shown here is derived from an EMBL/GenBank/DDBJ whole genome shotgun (WGS) entry which is preliminary data.</text>
</comment>
<reference evidence="1" key="1">
    <citation type="submission" date="2020-09" db="EMBL/GenBank/DDBJ databases">
        <title>Genome-Enabled Discovery of Anthraquinone Biosynthesis in Senna tora.</title>
        <authorList>
            <person name="Kang S.-H."/>
            <person name="Pandey R.P."/>
            <person name="Lee C.-M."/>
            <person name="Sim J.-S."/>
            <person name="Jeong J.-T."/>
            <person name="Choi B.-S."/>
            <person name="Jung M."/>
            <person name="Ginzburg D."/>
            <person name="Zhao K."/>
            <person name="Won S.Y."/>
            <person name="Oh T.-J."/>
            <person name="Yu Y."/>
            <person name="Kim N.-H."/>
            <person name="Lee O.R."/>
            <person name="Lee T.-H."/>
            <person name="Bashyal P."/>
            <person name="Kim T.-S."/>
            <person name="Lee W.-H."/>
            <person name="Kawkins C."/>
            <person name="Kim C.-K."/>
            <person name="Kim J.S."/>
            <person name="Ahn B.O."/>
            <person name="Rhee S.Y."/>
            <person name="Sohng J.K."/>
        </authorList>
    </citation>
    <scope>NUCLEOTIDE SEQUENCE</scope>
    <source>
        <tissue evidence="1">Leaf</tissue>
    </source>
</reference>
<keyword evidence="2" id="KW-1185">Reference proteome</keyword>
<dbReference type="EMBL" id="JAAIUW010000005">
    <property type="protein sequence ID" value="KAF7832147.1"/>
    <property type="molecule type" value="Genomic_DNA"/>
</dbReference>
<dbReference type="AlphaFoldDB" id="A0A834WTK8"/>
<gene>
    <name evidence="1" type="ORF">G2W53_014480</name>
</gene>
<evidence type="ECO:0000313" key="1">
    <source>
        <dbReference type="EMBL" id="KAF7832147.1"/>
    </source>
</evidence>
<protein>
    <submittedName>
        <fullName evidence="1">Uncharacterized protein</fullName>
    </submittedName>
</protein>
<accession>A0A834WTK8</accession>